<reference evidence="12" key="1">
    <citation type="submission" date="2013-06" db="EMBL/GenBank/DDBJ databases">
        <authorList>
            <person name="Hegedusova E."/>
            <person name="Pfeiffer I."/>
            <person name="Valach M."/>
            <person name="Brejova B."/>
            <person name="Nosek J."/>
        </authorList>
    </citation>
    <scope>NUCLEOTIDE SEQUENCE</scope>
    <source>
        <strain evidence="12">WB15</strain>
    </source>
</reference>
<geneLocation type="mitochondrion" evidence="12"/>
<feature type="transmembrane region" description="Helical" evidence="10">
    <location>
        <begin position="92"/>
        <end position="110"/>
    </location>
</feature>
<name>U3MH89_9ASCO</name>
<evidence type="ECO:0000256" key="4">
    <source>
        <dbReference type="ARBA" id="ARBA00021008"/>
    </source>
</evidence>
<feature type="transmembrane region" description="Helical" evidence="10">
    <location>
        <begin position="421"/>
        <end position="443"/>
    </location>
</feature>
<feature type="transmembrane region" description="Helical" evidence="10">
    <location>
        <begin position="345"/>
        <end position="368"/>
    </location>
</feature>
<keyword evidence="6 10" id="KW-1133">Transmembrane helix</keyword>
<evidence type="ECO:0000256" key="1">
    <source>
        <dbReference type="ARBA" id="ARBA00004141"/>
    </source>
</evidence>
<comment type="catalytic activity">
    <reaction evidence="9">
        <text>a ubiquinone + NADH + 5 H(+)(in) = a ubiquinol + NAD(+) + 4 H(+)(out)</text>
        <dbReference type="Rhea" id="RHEA:29091"/>
        <dbReference type="Rhea" id="RHEA-COMP:9565"/>
        <dbReference type="Rhea" id="RHEA-COMP:9566"/>
        <dbReference type="ChEBI" id="CHEBI:15378"/>
        <dbReference type="ChEBI" id="CHEBI:16389"/>
        <dbReference type="ChEBI" id="CHEBI:17976"/>
        <dbReference type="ChEBI" id="CHEBI:57540"/>
        <dbReference type="ChEBI" id="CHEBI:57945"/>
        <dbReference type="EC" id="7.1.1.2"/>
    </reaction>
</comment>
<dbReference type="EMBL" id="KF214632">
    <property type="protein sequence ID" value="AGW07366.1"/>
    <property type="molecule type" value="Genomic_DNA"/>
</dbReference>
<dbReference type="GeneID" id="17046985"/>
<keyword evidence="5 10" id="KW-0812">Transmembrane</keyword>
<comment type="similarity">
    <text evidence="2">Belongs to the complex I subunit 2 family.</text>
</comment>
<keyword evidence="7 10" id="KW-0472">Membrane</keyword>
<keyword evidence="12" id="KW-0496">Mitochondrion</keyword>
<feature type="transmembrane region" description="Helical" evidence="10">
    <location>
        <begin position="21"/>
        <end position="39"/>
    </location>
</feature>
<dbReference type="Pfam" id="PF00361">
    <property type="entry name" value="Proton_antipo_M"/>
    <property type="match status" value="1"/>
</dbReference>
<sequence>MLMLSLFTYMVYLAYNSYNSTHLNRVAGMSTLFCMYLAWDSLSMQYSNMSLFNNWFSYDAGNSSMVTLLLTLVLTLIMYGTMTTRYTLNNPWMATLMLVNLMGLVLFPMVNDLMPLYVMMELQSYSLYLLTGVYNKSYNATRAAMTYFVTGGVASVLMLLSSAEVYQMSGLTNLTELTTYFHYNNNGSFNVLDMTLMGLVFKMGLAPLHAWSMAVYSYTPTYMTAYMSMVAKVSIMAFMYLHMALFNTQTLLTVFYLSMAMAAYTPLYQVTLKSMLAYSGMLNFGYTTTSVMLGDEMFYMYMMQYSLTHMLMFYAMLAMSEYTATPSSQWSPMVNVNQLMVPNKTLALLFIMALFSLIGMPPLPGFYGKYYVMTALMHNGLYMEGMAIMMFSVMATYYYAYMIKQLATNLTLSFKPLNGTLSLMLSIYGMLIMSFFMALPYTLQGYSMMAL</sequence>
<feature type="transmembrane region" description="Helical" evidence="10">
    <location>
        <begin position="380"/>
        <end position="401"/>
    </location>
</feature>
<dbReference type="EC" id="7.1.1.2" evidence="3"/>
<dbReference type="RefSeq" id="YP_008578728.1">
    <property type="nucleotide sequence ID" value="NC_022435.1"/>
</dbReference>
<evidence type="ECO:0000259" key="11">
    <source>
        <dbReference type="Pfam" id="PF00361"/>
    </source>
</evidence>
<accession>U3MH89</accession>
<proteinExistence type="inferred from homology"/>
<evidence type="ECO:0000256" key="8">
    <source>
        <dbReference type="ARBA" id="ARBA00031028"/>
    </source>
</evidence>
<comment type="subcellular location">
    <subcellularLocation>
        <location evidence="1">Membrane</location>
        <topology evidence="1">Multi-pass membrane protein</topology>
    </subcellularLocation>
</comment>
<feature type="transmembrane region" description="Helical" evidence="10">
    <location>
        <begin position="59"/>
        <end position="80"/>
    </location>
</feature>
<evidence type="ECO:0000313" key="12">
    <source>
        <dbReference type="EMBL" id="AGW07366.1"/>
    </source>
</evidence>
<evidence type="ECO:0000256" key="7">
    <source>
        <dbReference type="ARBA" id="ARBA00023136"/>
    </source>
</evidence>
<dbReference type="InterPro" id="IPR001750">
    <property type="entry name" value="ND/Mrp_TM"/>
</dbReference>
<organism evidence="12">
    <name type="scientific">Candida prachuapensis</name>
    <dbReference type="NCBI Taxonomy" id="536035"/>
    <lineage>
        <taxon>Eukaryota</taxon>
        <taxon>Fungi</taxon>
        <taxon>Dikarya</taxon>
        <taxon>Ascomycota</taxon>
        <taxon>Saccharomycotina</taxon>
        <taxon>Pichiomycetes</taxon>
        <taxon>Debaryomycetaceae</taxon>
        <taxon>Candida/Lodderomyces clade</taxon>
        <taxon>Candida</taxon>
    </lineage>
</organism>
<dbReference type="GO" id="GO:0016020">
    <property type="term" value="C:membrane"/>
    <property type="evidence" value="ECO:0007669"/>
    <property type="project" value="UniProtKB-SubCell"/>
</dbReference>
<feature type="domain" description="NADH:quinone oxidoreductase/Mrp antiporter transmembrane" evidence="11">
    <location>
        <begin position="111"/>
        <end position="392"/>
    </location>
</feature>
<feature type="transmembrane region" description="Helical" evidence="10">
    <location>
        <begin position="305"/>
        <end position="325"/>
    </location>
</feature>
<feature type="transmembrane region" description="Helical" evidence="10">
    <location>
        <begin position="146"/>
        <end position="166"/>
    </location>
</feature>
<gene>
    <name evidence="12" type="primary">nad2</name>
</gene>
<evidence type="ECO:0000256" key="10">
    <source>
        <dbReference type="SAM" id="Phobius"/>
    </source>
</evidence>
<evidence type="ECO:0000256" key="2">
    <source>
        <dbReference type="ARBA" id="ARBA00007012"/>
    </source>
</evidence>
<evidence type="ECO:0000256" key="9">
    <source>
        <dbReference type="ARBA" id="ARBA00049551"/>
    </source>
</evidence>
<evidence type="ECO:0000256" key="3">
    <source>
        <dbReference type="ARBA" id="ARBA00012944"/>
    </source>
</evidence>
<evidence type="ECO:0000256" key="5">
    <source>
        <dbReference type="ARBA" id="ARBA00022692"/>
    </source>
</evidence>
<dbReference type="GO" id="GO:0008137">
    <property type="term" value="F:NADH dehydrogenase (ubiquinone) activity"/>
    <property type="evidence" value="ECO:0007669"/>
    <property type="project" value="UniProtKB-EC"/>
</dbReference>
<feature type="transmembrane region" description="Helical" evidence="10">
    <location>
        <begin position="194"/>
        <end position="216"/>
    </location>
</feature>
<dbReference type="PANTHER" id="PTHR22773">
    <property type="entry name" value="NADH DEHYDROGENASE"/>
    <property type="match status" value="1"/>
</dbReference>
<protein>
    <recommendedName>
        <fullName evidence="4">NADH-ubiquinone oxidoreductase chain 2</fullName>
        <ecNumber evidence="3">7.1.1.2</ecNumber>
    </recommendedName>
    <alternativeName>
        <fullName evidence="8">NADH dehydrogenase subunit 2</fullName>
    </alternativeName>
</protein>
<dbReference type="AlphaFoldDB" id="U3MH89"/>
<evidence type="ECO:0000256" key="6">
    <source>
        <dbReference type="ARBA" id="ARBA00022989"/>
    </source>
</evidence>